<keyword evidence="1" id="KW-1003">Cell membrane</keyword>
<dbReference type="InterPro" id="IPR050696">
    <property type="entry name" value="FtsA/MreB"/>
</dbReference>
<dbReference type="InterPro" id="IPR020823">
    <property type="entry name" value="Cell_div_FtsA"/>
</dbReference>
<feature type="compositionally biased region" description="Basic and acidic residues" evidence="6">
    <location>
        <begin position="386"/>
        <end position="451"/>
    </location>
</feature>
<comment type="caution">
    <text evidence="8">The sequence shown here is derived from an EMBL/GenBank/DDBJ whole genome shotgun (WGS) entry which is preliminary data.</text>
</comment>
<dbReference type="InterPro" id="IPR043129">
    <property type="entry name" value="ATPase_NBD"/>
</dbReference>
<dbReference type="Proteomes" id="UP000757103">
    <property type="component" value="Unassembled WGS sequence"/>
</dbReference>
<comment type="similarity">
    <text evidence="5">Belongs to the FtsA/MreB family.</text>
</comment>
<evidence type="ECO:0000256" key="3">
    <source>
        <dbReference type="ARBA" id="ARBA00023136"/>
    </source>
</evidence>
<evidence type="ECO:0000313" key="8">
    <source>
        <dbReference type="EMBL" id="HJG89441.1"/>
    </source>
</evidence>
<dbReference type="GO" id="GO:0009898">
    <property type="term" value="C:cytoplasmic side of plasma membrane"/>
    <property type="evidence" value="ECO:0007669"/>
    <property type="project" value="TreeGrafter"/>
</dbReference>
<organism evidence="8 9">
    <name type="scientific">Barnesiella viscericola</name>
    <dbReference type="NCBI Taxonomy" id="397865"/>
    <lineage>
        <taxon>Bacteria</taxon>
        <taxon>Pseudomonadati</taxon>
        <taxon>Bacteroidota</taxon>
        <taxon>Bacteroidia</taxon>
        <taxon>Bacteroidales</taxon>
        <taxon>Barnesiellaceae</taxon>
        <taxon>Barnesiella</taxon>
    </lineage>
</organism>
<dbReference type="InterPro" id="IPR003494">
    <property type="entry name" value="SHS2_FtsA"/>
</dbReference>
<dbReference type="SMART" id="SM00842">
    <property type="entry name" value="FtsA"/>
    <property type="match status" value="1"/>
</dbReference>
<dbReference type="AlphaFoldDB" id="A0A921MSQ3"/>
<keyword evidence="2 5" id="KW-0132">Cell division</keyword>
<dbReference type="EMBL" id="DYUD01000024">
    <property type="protein sequence ID" value="HJG89441.1"/>
    <property type="molecule type" value="Genomic_DNA"/>
</dbReference>
<feature type="domain" description="SHS2" evidence="7">
    <location>
        <begin position="7"/>
        <end position="194"/>
    </location>
</feature>
<evidence type="ECO:0000256" key="4">
    <source>
        <dbReference type="ARBA" id="ARBA00023306"/>
    </source>
</evidence>
<accession>A0A921MSQ3</accession>
<dbReference type="RefSeq" id="WP_273306513.1">
    <property type="nucleotide sequence ID" value="NZ_DYUD01000024.1"/>
</dbReference>
<proteinExistence type="inferred from homology"/>
<dbReference type="PANTHER" id="PTHR32432:SF4">
    <property type="entry name" value="CELL DIVISION PROTEIN FTSA"/>
    <property type="match status" value="1"/>
</dbReference>
<evidence type="ECO:0000256" key="6">
    <source>
        <dbReference type="SAM" id="MobiDB-lite"/>
    </source>
</evidence>
<sequence>MDTDRYIVAIEIGSSKITGAIATRSLKGVVTVLGIDTEPLNGSVKRGFVVNADDVSSKIKRLIRKLNNRISTSKKIKQVYVGIGGQSLHAEDHMISRDYPEGTIITEEIIRHLQEEAREMPIAGADILEVVRTEVVVDDQLRTGREELEGSNLKMGLKLIVARDELKRSVAQCFRGEPSVIRYIPTALSTAYVALSNEDRQAGVMLVDFGAETTTVSIYKDGLLRYLSTIPLGGQNITRDIMTLKVTGPEAESFKVRLGSAKVMGEESNITLRGENLSEIKSLDLSKVVKARIEEIVANVNAHFDYAKCDRKSLGAGMVIVGGAAKLSNLAELLAEKCDIRVRKGALRQDMLLDVASQSKSADYLQILGLLYCGRENCVTVLPKAVDEPHDEAPEEEVKPVDPKEQKAREREEQERRKREEKEQRKREAEEAKKREKERKEKEKQEKEKSKGPGLFGKWKDMLRKAETLLDDENDNF</sequence>
<dbReference type="PANTHER" id="PTHR32432">
    <property type="entry name" value="CELL DIVISION PROTEIN FTSA-RELATED"/>
    <property type="match status" value="1"/>
</dbReference>
<evidence type="ECO:0000313" key="9">
    <source>
        <dbReference type="Proteomes" id="UP000757103"/>
    </source>
</evidence>
<reference evidence="8" key="2">
    <citation type="submission" date="2021-09" db="EMBL/GenBank/DDBJ databases">
        <authorList>
            <person name="Gilroy R."/>
        </authorList>
    </citation>
    <scope>NUCLEOTIDE SEQUENCE</scope>
    <source>
        <strain evidence="8">CHK121-7720</strain>
    </source>
</reference>
<name>A0A921MSQ3_9BACT</name>
<dbReference type="GO" id="GO:0051301">
    <property type="term" value="P:cell division"/>
    <property type="evidence" value="ECO:0007669"/>
    <property type="project" value="UniProtKB-KW"/>
</dbReference>
<dbReference type="PIRSF" id="PIRSF003101">
    <property type="entry name" value="FtsA"/>
    <property type="match status" value="1"/>
</dbReference>
<dbReference type="SUPFAM" id="SSF53067">
    <property type="entry name" value="Actin-like ATPase domain"/>
    <property type="match status" value="2"/>
</dbReference>
<gene>
    <name evidence="8" type="ORF">K8U91_08245</name>
</gene>
<dbReference type="Pfam" id="PF14450">
    <property type="entry name" value="FtsA"/>
    <property type="match status" value="1"/>
</dbReference>
<reference evidence="8" key="1">
    <citation type="journal article" date="2021" name="PeerJ">
        <title>Extensive microbial diversity within the chicken gut microbiome revealed by metagenomics and culture.</title>
        <authorList>
            <person name="Gilroy R."/>
            <person name="Ravi A."/>
            <person name="Getino M."/>
            <person name="Pursley I."/>
            <person name="Horton D.L."/>
            <person name="Alikhan N.F."/>
            <person name="Baker D."/>
            <person name="Gharbi K."/>
            <person name="Hall N."/>
            <person name="Watson M."/>
            <person name="Adriaenssens E.M."/>
            <person name="Foster-Nyarko E."/>
            <person name="Jarju S."/>
            <person name="Secka A."/>
            <person name="Antonio M."/>
            <person name="Oren A."/>
            <person name="Chaudhuri R.R."/>
            <person name="La Ragione R."/>
            <person name="Hildebrand F."/>
            <person name="Pallen M.J."/>
        </authorList>
    </citation>
    <scope>NUCLEOTIDE SEQUENCE</scope>
    <source>
        <strain evidence="8">CHK121-7720</strain>
    </source>
</reference>
<evidence type="ECO:0000256" key="1">
    <source>
        <dbReference type="ARBA" id="ARBA00022475"/>
    </source>
</evidence>
<keyword evidence="3" id="KW-0472">Membrane</keyword>
<dbReference type="Gene3D" id="3.30.420.40">
    <property type="match status" value="1"/>
</dbReference>
<evidence type="ECO:0000256" key="5">
    <source>
        <dbReference type="PIRNR" id="PIRNR003101"/>
    </source>
</evidence>
<feature type="region of interest" description="Disordered" evidence="6">
    <location>
        <begin position="386"/>
        <end position="461"/>
    </location>
</feature>
<dbReference type="GO" id="GO:0032153">
    <property type="term" value="C:cell division site"/>
    <property type="evidence" value="ECO:0007669"/>
    <property type="project" value="TreeGrafter"/>
</dbReference>
<comment type="function">
    <text evidence="5">Cell division protein that is involved in the assembly of the Z ring. May serve as a membrane anchor for the Z ring.</text>
</comment>
<protein>
    <recommendedName>
        <fullName evidence="5">Cell division protein FtsA</fullName>
    </recommendedName>
</protein>
<evidence type="ECO:0000259" key="7">
    <source>
        <dbReference type="SMART" id="SM00842"/>
    </source>
</evidence>
<comment type="subunit">
    <text evidence="5">Interacts with FtsZ.</text>
</comment>
<keyword evidence="4 5" id="KW-0131">Cell cycle</keyword>
<evidence type="ECO:0000256" key="2">
    <source>
        <dbReference type="ARBA" id="ARBA00022618"/>
    </source>
</evidence>